<dbReference type="EMBL" id="JAPZBS010000005">
    <property type="protein sequence ID" value="KAJ5371523.1"/>
    <property type="molecule type" value="Genomic_DNA"/>
</dbReference>
<reference evidence="1" key="1">
    <citation type="submission" date="2022-11" db="EMBL/GenBank/DDBJ databases">
        <authorList>
            <person name="Petersen C."/>
        </authorList>
    </citation>
    <scope>NUCLEOTIDE SEQUENCE</scope>
    <source>
        <strain evidence="1">IBT 29864</strain>
    </source>
</reference>
<dbReference type="Proteomes" id="UP001147782">
    <property type="component" value="Unassembled WGS sequence"/>
</dbReference>
<gene>
    <name evidence="1" type="ORF">N7496_007615</name>
</gene>
<evidence type="ECO:0000313" key="1">
    <source>
        <dbReference type="EMBL" id="KAJ5371523.1"/>
    </source>
</evidence>
<evidence type="ECO:0000313" key="2">
    <source>
        <dbReference type="Proteomes" id="UP001147782"/>
    </source>
</evidence>
<dbReference type="OrthoDB" id="3163292at2759"/>
<protein>
    <recommendedName>
        <fullName evidence="3">Transcription factor domain-containing protein</fullName>
    </recommendedName>
</protein>
<evidence type="ECO:0008006" key="3">
    <source>
        <dbReference type="Google" id="ProtNLM"/>
    </source>
</evidence>
<dbReference type="AlphaFoldDB" id="A0A9W9S3S6"/>
<sequence length="278" mass="30885">MLVNIAQTIAMQLGLDQPESIQDFSRTKRKLTLVELSEAAKMWSCSSLTYFSISSTYGMLPVSSNGMVDLICDEESAYDIPIEMKHQLLIARFSARTNKYMSRSMPFLRERTCSKETSGILGLLEQEYSDLCRGLGQALTAETEILLIGTGIQLYVFYLLDTGQSLARKIGLLGAFDFAKSLINKLQQLDATADIIKYSPFSYFRMATLAALFILRLEDSSFVGLVDVDGGKQAFNTALMLLRRASLEDNDLPGRTSKILVELWSAQAAHGRVVKSLD</sequence>
<keyword evidence="2" id="KW-1185">Reference proteome</keyword>
<dbReference type="GeneID" id="81439723"/>
<reference evidence="1" key="2">
    <citation type="journal article" date="2023" name="IMA Fungus">
        <title>Comparative genomic study of the Penicillium genus elucidates a diverse pangenome and 15 lateral gene transfer events.</title>
        <authorList>
            <person name="Petersen C."/>
            <person name="Sorensen T."/>
            <person name="Nielsen M.R."/>
            <person name="Sondergaard T.E."/>
            <person name="Sorensen J.L."/>
            <person name="Fitzpatrick D.A."/>
            <person name="Frisvad J.C."/>
            <person name="Nielsen K.L."/>
        </authorList>
    </citation>
    <scope>NUCLEOTIDE SEQUENCE</scope>
    <source>
        <strain evidence="1">IBT 29864</strain>
    </source>
</reference>
<dbReference type="RefSeq" id="XP_056555957.1">
    <property type="nucleotide sequence ID" value="XM_056700544.1"/>
</dbReference>
<accession>A0A9W9S3S6</accession>
<proteinExistence type="predicted"/>
<organism evidence="1 2">
    <name type="scientific">Penicillium cataractarum</name>
    <dbReference type="NCBI Taxonomy" id="2100454"/>
    <lineage>
        <taxon>Eukaryota</taxon>
        <taxon>Fungi</taxon>
        <taxon>Dikarya</taxon>
        <taxon>Ascomycota</taxon>
        <taxon>Pezizomycotina</taxon>
        <taxon>Eurotiomycetes</taxon>
        <taxon>Eurotiomycetidae</taxon>
        <taxon>Eurotiales</taxon>
        <taxon>Aspergillaceae</taxon>
        <taxon>Penicillium</taxon>
    </lineage>
</organism>
<name>A0A9W9S3S6_9EURO</name>
<comment type="caution">
    <text evidence="1">The sequence shown here is derived from an EMBL/GenBank/DDBJ whole genome shotgun (WGS) entry which is preliminary data.</text>
</comment>